<evidence type="ECO:0000256" key="2">
    <source>
        <dbReference type="SAM" id="SignalP"/>
    </source>
</evidence>
<evidence type="ECO:0000313" key="3">
    <source>
        <dbReference type="EMBL" id="MBA8888054.1"/>
    </source>
</evidence>
<feature type="signal peptide" evidence="2">
    <location>
        <begin position="1"/>
        <end position="15"/>
    </location>
</feature>
<feature type="compositionally biased region" description="Low complexity" evidence="1">
    <location>
        <begin position="339"/>
        <end position="349"/>
    </location>
</feature>
<organism evidence="3 4">
    <name type="scientific">Dokdonella fugitiva</name>
    <dbReference type="NCBI Taxonomy" id="328517"/>
    <lineage>
        <taxon>Bacteria</taxon>
        <taxon>Pseudomonadati</taxon>
        <taxon>Pseudomonadota</taxon>
        <taxon>Gammaproteobacteria</taxon>
        <taxon>Lysobacterales</taxon>
        <taxon>Rhodanobacteraceae</taxon>
        <taxon>Dokdonella</taxon>
    </lineage>
</organism>
<gene>
    <name evidence="3" type="ORF">FHW12_002278</name>
</gene>
<name>A0A839F765_9GAMM</name>
<dbReference type="EMBL" id="JACGXL010000003">
    <property type="protein sequence ID" value="MBA8888054.1"/>
    <property type="molecule type" value="Genomic_DNA"/>
</dbReference>
<evidence type="ECO:0000256" key="1">
    <source>
        <dbReference type="SAM" id="MobiDB-lite"/>
    </source>
</evidence>
<evidence type="ECO:0000313" key="4">
    <source>
        <dbReference type="Proteomes" id="UP000550401"/>
    </source>
</evidence>
<proteinExistence type="predicted"/>
<dbReference type="Proteomes" id="UP000550401">
    <property type="component" value="Unassembled WGS sequence"/>
</dbReference>
<comment type="caution">
    <text evidence="3">The sequence shown here is derived from an EMBL/GenBank/DDBJ whole genome shotgun (WGS) entry which is preliminary data.</text>
</comment>
<feature type="chain" id="PRO_5032609328" evidence="2">
    <location>
        <begin position="16"/>
        <end position="463"/>
    </location>
</feature>
<dbReference type="AlphaFoldDB" id="A0A839F765"/>
<reference evidence="3 4" key="1">
    <citation type="submission" date="2020-07" db="EMBL/GenBank/DDBJ databases">
        <title>Genomic Encyclopedia of Type Strains, Phase IV (KMG-V): Genome sequencing to study the core and pangenomes of soil and plant-associated prokaryotes.</title>
        <authorList>
            <person name="Whitman W."/>
        </authorList>
    </citation>
    <scope>NUCLEOTIDE SEQUENCE [LARGE SCALE GENOMIC DNA]</scope>
    <source>
        <strain evidence="3 4">RH2WT43</strain>
    </source>
</reference>
<accession>A0A839F765</accession>
<keyword evidence="2" id="KW-0732">Signal</keyword>
<feature type="region of interest" description="Disordered" evidence="1">
    <location>
        <begin position="335"/>
        <end position="355"/>
    </location>
</feature>
<dbReference type="InterPro" id="IPR013783">
    <property type="entry name" value="Ig-like_fold"/>
</dbReference>
<keyword evidence="4" id="KW-1185">Reference proteome</keyword>
<sequence>MLPATALILSLLAAAAPAPAPKTHLDVSPCRIGEHQQFEIVSCDIQLKNDGDKPITISKGEAALPWDTIEQGTTVPAHGTAYLKATVELRDSVGFVKRSFRFHTSEPGPLAVRGASVHAFVSTVLDEIAPKIDFEAVKIDGAMPTKSISLSSREVADFRILAVTDKPAYIDARVGEDGRTVVATLRKDAPWGLQHEKIKLKINAPQQSQAWISVDVNVLGEVAPSGNPFSFGLMRTNAKNEFLLRLTSESGKDFNVGATRLEGVKGKVAAVPCVPAATGCRMLRITVANDQQVGRLQGNIQVELPDSERTLPIEVVGMLLPPDYVVHDFEKELEKSGQASSTASATPSGTPGGLDLKQAIKQEVHKDESAPPPGNGPLLKWSVTNEGTVYAYVIYRADSETGPFVRVNKELIRAADDEGNAFGTYQYRDNSAVSGRTYWYQIGTVKGTGEKAPLSGAQKVVAK</sequence>
<protein>
    <submittedName>
        <fullName evidence="3">Uncharacterized protein</fullName>
    </submittedName>
</protein>
<dbReference type="RefSeq" id="WP_182531126.1">
    <property type="nucleotide sequence ID" value="NZ_JACGXL010000003.1"/>
</dbReference>
<dbReference type="Gene3D" id="2.60.40.10">
    <property type="entry name" value="Immunoglobulins"/>
    <property type="match status" value="1"/>
</dbReference>